<dbReference type="GO" id="GO:0007165">
    <property type="term" value="P:signal transduction"/>
    <property type="evidence" value="ECO:0007669"/>
    <property type="project" value="UniProtKB-KW"/>
</dbReference>
<evidence type="ECO:0000256" key="2">
    <source>
        <dbReference type="ARBA" id="ARBA00022475"/>
    </source>
</evidence>
<keyword evidence="7" id="KW-0812">Transmembrane</keyword>
<evidence type="ECO:0000313" key="10">
    <source>
        <dbReference type="EMBL" id="AIQ69597.1"/>
    </source>
</evidence>
<dbReference type="RefSeq" id="WP_025704391.1">
    <property type="nucleotide sequence ID" value="NZ_CP009287.1"/>
</dbReference>
<evidence type="ECO:0000256" key="3">
    <source>
        <dbReference type="ARBA" id="ARBA00023136"/>
    </source>
</evidence>
<dbReference type="Pfam" id="PF22673">
    <property type="entry name" value="MCP-like_PDC_1"/>
    <property type="match status" value="1"/>
</dbReference>
<dbReference type="CDD" id="cd12913">
    <property type="entry name" value="PDC1_MCP_like"/>
    <property type="match status" value="1"/>
</dbReference>
<dbReference type="InterPro" id="IPR003660">
    <property type="entry name" value="HAMP_dom"/>
</dbReference>
<dbReference type="Pfam" id="PF00015">
    <property type="entry name" value="MCPsignal"/>
    <property type="match status" value="1"/>
</dbReference>
<keyword evidence="11" id="KW-1185">Reference proteome</keyword>
<feature type="transmembrane region" description="Helical" evidence="7">
    <location>
        <begin position="300"/>
        <end position="322"/>
    </location>
</feature>
<evidence type="ECO:0000259" key="9">
    <source>
        <dbReference type="PROSITE" id="PS50885"/>
    </source>
</evidence>
<reference evidence="10 11" key="1">
    <citation type="submission" date="2014-08" db="EMBL/GenBank/DDBJ databases">
        <title>Comparative genomics of the Paenibacillus odorifer group.</title>
        <authorList>
            <person name="den Bakker H.C."/>
            <person name="Tsai Y.-C."/>
            <person name="Martin N."/>
            <person name="Korlach J."/>
            <person name="Wiedmann M."/>
        </authorList>
    </citation>
    <scope>NUCLEOTIDE SEQUENCE [LARGE SCALE GENOMIC DNA]</scope>
    <source>
        <strain evidence="10 11">DSM 15220</strain>
    </source>
</reference>
<dbReference type="PROSITE" id="PS50111">
    <property type="entry name" value="CHEMOTAXIS_TRANSDUC_2"/>
    <property type="match status" value="1"/>
</dbReference>
<dbReference type="Pfam" id="PF00672">
    <property type="entry name" value="HAMP"/>
    <property type="match status" value="1"/>
</dbReference>
<dbReference type="OrthoDB" id="9760371at2"/>
<dbReference type="Gene3D" id="3.30.450.20">
    <property type="entry name" value="PAS domain"/>
    <property type="match status" value="2"/>
</dbReference>
<dbReference type="SUPFAM" id="SSF103190">
    <property type="entry name" value="Sensory domain-like"/>
    <property type="match status" value="1"/>
</dbReference>
<keyword evidence="3 7" id="KW-0472">Membrane</keyword>
<dbReference type="CDD" id="cd06225">
    <property type="entry name" value="HAMP"/>
    <property type="match status" value="1"/>
</dbReference>
<dbReference type="KEGG" id="pgm:PGRAT_19660"/>
<keyword evidence="2" id="KW-1003">Cell membrane</keyword>
<organism evidence="10 11">
    <name type="scientific">Paenibacillus graminis</name>
    <dbReference type="NCBI Taxonomy" id="189425"/>
    <lineage>
        <taxon>Bacteria</taxon>
        <taxon>Bacillati</taxon>
        <taxon>Bacillota</taxon>
        <taxon>Bacilli</taxon>
        <taxon>Bacillales</taxon>
        <taxon>Paenibacillaceae</taxon>
        <taxon>Paenibacillus</taxon>
    </lineage>
</organism>
<evidence type="ECO:0000259" key="8">
    <source>
        <dbReference type="PROSITE" id="PS50111"/>
    </source>
</evidence>
<evidence type="ECO:0000256" key="7">
    <source>
        <dbReference type="SAM" id="Phobius"/>
    </source>
</evidence>
<comment type="subcellular location">
    <subcellularLocation>
        <location evidence="1">Cell membrane</location>
    </subcellularLocation>
</comment>
<evidence type="ECO:0000313" key="11">
    <source>
        <dbReference type="Proteomes" id="UP000029500"/>
    </source>
</evidence>
<feature type="domain" description="HAMP" evidence="9">
    <location>
        <begin position="324"/>
        <end position="376"/>
    </location>
</feature>
<dbReference type="PANTHER" id="PTHR32089:SF112">
    <property type="entry name" value="LYSOZYME-LIKE PROTEIN-RELATED"/>
    <property type="match status" value="1"/>
</dbReference>
<dbReference type="HOGENOM" id="CLU_000445_107_19_9"/>
<dbReference type="GO" id="GO:0005886">
    <property type="term" value="C:plasma membrane"/>
    <property type="evidence" value="ECO:0007669"/>
    <property type="project" value="UniProtKB-SubCell"/>
</dbReference>
<evidence type="ECO:0000256" key="6">
    <source>
        <dbReference type="PROSITE-ProRule" id="PRU00284"/>
    </source>
</evidence>
<comment type="similarity">
    <text evidence="5">Belongs to the methyl-accepting chemotaxis (MCP) protein family.</text>
</comment>
<dbReference type="Proteomes" id="UP000029500">
    <property type="component" value="Chromosome"/>
</dbReference>
<dbReference type="EMBL" id="CP009287">
    <property type="protein sequence ID" value="AIQ69597.1"/>
    <property type="molecule type" value="Genomic_DNA"/>
</dbReference>
<dbReference type="InterPro" id="IPR004089">
    <property type="entry name" value="MCPsignal_dom"/>
</dbReference>
<dbReference type="STRING" id="189425.PGRAT_19660"/>
<dbReference type="eggNOG" id="COG0840">
    <property type="taxonomic scope" value="Bacteria"/>
</dbReference>
<dbReference type="CDD" id="cd12912">
    <property type="entry name" value="PDC2_MCP_like"/>
    <property type="match status" value="1"/>
</dbReference>
<evidence type="ECO:0008006" key="12">
    <source>
        <dbReference type="Google" id="ProtNLM"/>
    </source>
</evidence>
<dbReference type="CDD" id="cd11386">
    <property type="entry name" value="MCP_signal"/>
    <property type="match status" value="1"/>
</dbReference>
<evidence type="ECO:0000256" key="1">
    <source>
        <dbReference type="ARBA" id="ARBA00004236"/>
    </source>
</evidence>
<dbReference type="SMART" id="SM00283">
    <property type="entry name" value="MA"/>
    <property type="match status" value="1"/>
</dbReference>
<gene>
    <name evidence="10" type="ORF">PGRAT_19660</name>
</gene>
<sequence>MQLRSIKAKTLLLILPLLLVIVIGVSSAVIFKSHRLLLDQTEKSMEEQLANTSQSIQNRITSHGRVPETIAKSIQGHYSKLSLMDYDATLKNSLEINKDTFGVGIYFEPNLYKADTKFLSSYAFRDQNQITVTHDYSDPSYNYPAQTWYKIATNQKEIQYTAPFYDEKTKSTMVTASVPVYDDQERFVAVATGDINLDTVQKIITETLVGDSGWAFMLDKDGTYLAGPDTDKIMKVKLQAEQDPVISTLAKTILQDGKGAATYTSSEGLVHVYFTKLEQTDWIVALALPDRELKEKVNSLLLQTLIFLIIGMVLIVVVILLYTRNLAAHTNRVNSMAEHLAQGDFTYSIEVKTKDEFGKMAENLNYTSDLLNKMMAKVTEHSLHVASTAEELTASADQTSIVAEDIAHTIQAVAAGAETQLAGTQESARSLEELAMGIQRISESSSVLHDASQNTSQQAEQGNKIIQQAVHDMNEANRSVSVTASHMEQLRERSIDIGNIINVISGISTQTHLLSLNAGIEAARAGEHGKGFAVVAAEIRKLSEQTKDSAGKVREIIEEMQGETQAAVQSVVIGTKAVNSGTVLVEHAGEAFNGIVLEIQQIVNQIQEVSAVSEQMSAGSQQISATMEQLARISGEASDATQNVAAASEQQQASMEEVSFSAKSLSSMVQELQSLLEQFKIK</sequence>
<dbReference type="PROSITE" id="PS50885">
    <property type="entry name" value="HAMP"/>
    <property type="match status" value="1"/>
</dbReference>
<dbReference type="SMART" id="SM00304">
    <property type="entry name" value="HAMP"/>
    <property type="match status" value="1"/>
</dbReference>
<protein>
    <recommendedName>
        <fullName evidence="12">Chemotaxis protein</fullName>
    </recommendedName>
</protein>
<dbReference type="Gene3D" id="1.10.287.950">
    <property type="entry name" value="Methyl-accepting chemotaxis protein"/>
    <property type="match status" value="1"/>
</dbReference>
<dbReference type="InterPro" id="IPR029151">
    <property type="entry name" value="Sensor-like_sf"/>
</dbReference>
<dbReference type="Gene3D" id="6.10.340.10">
    <property type="match status" value="1"/>
</dbReference>
<dbReference type="AlphaFoldDB" id="A0A089M8M2"/>
<dbReference type="PANTHER" id="PTHR32089">
    <property type="entry name" value="METHYL-ACCEPTING CHEMOTAXIS PROTEIN MCPB"/>
    <property type="match status" value="1"/>
</dbReference>
<keyword evidence="7" id="KW-1133">Transmembrane helix</keyword>
<name>A0A089M8M2_9BACL</name>
<evidence type="ECO:0000256" key="5">
    <source>
        <dbReference type="ARBA" id="ARBA00029447"/>
    </source>
</evidence>
<accession>A0A089M8M2</accession>
<evidence type="ECO:0000256" key="4">
    <source>
        <dbReference type="ARBA" id="ARBA00023224"/>
    </source>
</evidence>
<keyword evidence="4 6" id="KW-0807">Transducer</keyword>
<dbReference type="SUPFAM" id="SSF58104">
    <property type="entry name" value="Methyl-accepting chemotaxis protein (MCP) signaling domain"/>
    <property type="match status" value="1"/>
</dbReference>
<feature type="domain" description="Methyl-accepting transducer" evidence="8">
    <location>
        <begin position="395"/>
        <end position="631"/>
    </location>
</feature>
<proteinExistence type="inferred from homology"/>